<dbReference type="OrthoDB" id="2993366at2759"/>
<keyword evidence="2" id="KW-1185">Reference proteome</keyword>
<protein>
    <recommendedName>
        <fullName evidence="3">F-box domain-containing protein</fullName>
    </recommendedName>
</protein>
<gene>
    <name evidence="1" type="ORF">E1B28_006550</name>
</gene>
<reference evidence="1" key="1">
    <citation type="journal article" date="2021" name="Genome Biol. Evol.">
        <title>The assembled and annotated genome of the fairy-ring fungus Marasmius oreades.</title>
        <authorList>
            <person name="Hiltunen M."/>
            <person name="Ament-Velasquez S.L."/>
            <person name="Johannesson H."/>
        </authorList>
    </citation>
    <scope>NUCLEOTIDE SEQUENCE</scope>
    <source>
        <strain evidence="1">03SP1</strain>
    </source>
</reference>
<organism evidence="1 2">
    <name type="scientific">Marasmius oreades</name>
    <name type="common">fairy-ring Marasmius</name>
    <dbReference type="NCBI Taxonomy" id="181124"/>
    <lineage>
        <taxon>Eukaryota</taxon>
        <taxon>Fungi</taxon>
        <taxon>Dikarya</taxon>
        <taxon>Basidiomycota</taxon>
        <taxon>Agaricomycotina</taxon>
        <taxon>Agaricomycetes</taxon>
        <taxon>Agaricomycetidae</taxon>
        <taxon>Agaricales</taxon>
        <taxon>Marasmiineae</taxon>
        <taxon>Marasmiaceae</taxon>
        <taxon>Marasmius</taxon>
    </lineage>
</organism>
<evidence type="ECO:0008006" key="3">
    <source>
        <dbReference type="Google" id="ProtNLM"/>
    </source>
</evidence>
<sequence>MFVALPNDILYEIAEQLRYVESDSKELTKDDSDEELFLKSGWTTFSSTRFYLSSFSKTSRRIRPIVEGVLYRDIHVDNLGWIPPSRRSWHNDKLQTHPAGSLLLLIRTLIRRPSLSSFVRGVDLRWCDGQDAIALQELSAFLRNCPRLLRFSISDLDEELLGVLETLKLQISSFATSCYSYNMERVTSCFPRLQTLQLFLHGPPILFTTPSSTHSIRRMRFHLHVSLEKFDRTCQSVLKLAGQSVEELSIVNGVHTKECPTLPFLATSTYTRLESLCVKEIDLFESEKHPSILTSMVALRHLHVMRCRVLPLKAFQCIPENISSITFSVYGAGEPDAFLSSLVQCIRLGIASSSWLPKGIRAEGCPSQDHPGNLVPLKDLCITENVRFEEVNSGSVTRKLTVLLS</sequence>
<comment type="caution">
    <text evidence="1">The sequence shown here is derived from an EMBL/GenBank/DDBJ whole genome shotgun (WGS) entry which is preliminary data.</text>
</comment>
<dbReference type="EMBL" id="CM032183">
    <property type="protein sequence ID" value="KAG7095857.1"/>
    <property type="molecule type" value="Genomic_DNA"/>
</dbReference>
<evidence type="ECO:0000313" key="1">
    <source>
        <dbReference type="EMBL" id="KAG7095857.1"/>
    </source>
</evidence>
<dbReference type="InterPro" id="IPR032675">
    <property type="entry name" value="LRR_dom_sf"/>
</dbReference>
<dbReference type="GeneID" id="66075626"/>
<dbReference type="Gene3D" id="3.80.10.10">
    <property type="entry name" value="Ribonuclease Inhibitor"/>
    <property type="match status" value="1"/>
</dbReference>
<dbReference type="KEGG" id="more:E1B28_006550"/>
<dbReference type="RefSeq" id="XP_043012327.1">
    <property type="nucleotide sequence ID" value="XM_043151234.1"/>
</dbReference>
<dbReference type="Proteomes" id="UP001049176">
    <property type="component" value="Chromosome 3"/>
</dbReference>
<accession>A0A9P7S6S9</accession>
<name>A0A9P7S6S9_9AGAR</name>
<proteinExistence type="predicted"/>
<evidence type="ECO:0000313" key="2">
    <source>
        <dbReference type="Proteomes" id="UP001049176"/>
    </source>
</evidence>
<dbReference type="AlphaFoldDB" id="A0A9P7S6S9"/>